<dbReference type="GO" id="GO:0005525">
    <property type="term" value="F:GTP binding"/>
    <property type="evidence" value="ECO:0007669"/>
    <property type="project" value="InterPro"/>
</dbReference>
<dbReference type="SUPFAM" id="SSF52540">
    <property type="entry name" value="P-loop containing nucleoside triphosphate hydrolases"/>
    <property type="match status" value="1"/>
</dbReference>
<evidence type="ECO:0000256" key="2">
    <source>
        <dbReference type="SAM" id="MobiDB-lite"/>
    </source>
</evidence>
<dbReference type="InterPro" id="IPR005129">
    <property type="entry name" value="GTPase_ArgK"/>
</dbReference>
<dbReference type="InterPro" id="IPR027417">
    <property type="entry name" value="P-loop_NTPase"/>
</dbReference>
<dbReference type="NCBIfam" id="NF006958">
    <property type="entry name" value="PRK09435.1"/>
    <property type="match status" value="1"/>
</dbReference>
<dbReference type="NCBIfam" id="TIGR00750">
    <property type="entry name" value="lao"/>
    <property type="match status" value="1"/>
</dbReference>
<evidence type="ECO:0000259" key="3">
    <source>
        <dbReference type="SMART" id="SM00382"/>
    </source>
</evidence>
<organism evidence="4 5">
    <name type="scientific">Candidatus Thiodictyon syntrophicum</name>
    <dbReference type="NCBI Taxonomy" id="1166950"/>
    <lineage>
        <taxon>Bacteria</taxon>
        <taxon>Pseudomonadati</taxon>
        <taxon>Pseudomonadota</taxon>
        <taxon>Gammaproteobacteria</taxon>
        <taxon>Chromatiales</taxon>
        <taxon>Chromatiaceae</taxon>
        <taxon>Thiodictyon</taxon>
    </lineage>
</organism>
<dbReference type="PANTHER" id="PTHR23408">
    <property type="entry name" value="METHYLMALONYL-COA MUTASE"/>
    <property type="match status" value="1"/>
</dbReference>
<dbReference type="Gene3D" id="1.20.5.170">
    <property type="match status" value="1"/>
</dbReference>
<keyword evidence="5" id="KW-1185">Reference proteome</keyword>
<reference evidence="4 5" key="1">
    <citation type="submission" date="2017-03" db="EMBL/GenBank/DDBJ databases">
        <title>Complete genome sequence of Candidatus 'Thiodictyon syntrophicum' sp. nov. strain Cad16T, a photolithoautotroph purple sulfur bacterium isolated from an alpine meromictic lake.</title>
        <authorList>
            <person name="Luedin S.M."/>
            <person name="Pothier J.F."/>
            <person name="Danza F."/>
            <person name="Storelli N."/>
            <person name="Wittwer M."/>
            <person name="Tonolla M."/>
        </authorList>
    </citation>
    <scope>NUCLEOTIDE SEQUENCE [LARGE SCALE GENOMIC DNA]</scope>
    <source>
        <strain evidence="4 5">Cad16T</strain>
    </source>
</reference>
<dbReference type="Proteomes" id="UP000232638">
    <property type="component" value="Chromosome"/>
</dbReference>
<dbReference type="PANTHER" id="PTHR23408:SF3">
    <property type="entry name" value="METHYLMALONIC ACIDURIA TYPE A PROTEIN, MITOCHONDRIAL"/>
    <property type="match status" value="1"/>
</dbReference>
<proteinExistence type="inferred from homology"/>
<dbReference type="Gene3D" id="3.40.50.300">
    <property type="entry name" value="P-loop containing nucleotide triphosphate hydrolases"/>
    <property type="match status" value="1"/>
</dbReference>
<gene>
    <name evidence="4" type="ORF">THSYN_12310</name>
</gene>
<dbReference type="CDD" id="cd03114">
    <property type="entry name" value="MMAA-like"/>
    <property type="match status" value="1"/>
</dbReference>
<dbReference type="SMART" id="SM00382">
    <property type="entry name" value="AAA"/>
    <property type="match status" value="1"/>
</dbReference>
<feature type="domain" description="AAA+ ATPase" evidence="3">
    <location>
        <begin position="54"/>
        <end position="224"/>
    </location>
</feature>
<evidence type="ECO:0000313" key="5">
    <source>
        <dbReference type="Proteomes" id="UP000232638"/>
    </source>
</evidence>
<dbReference type="GO" id="GO:0003924">
    <property type="term" value="F:GTPase activity"/>
    <property type="evidence" value="ECO:0007669"/>
    <property type="project" value="InterPro"/>
</dbReference>
<feature type="region of interest" description="Disordered" evidence="2">
    <location>
        <begin position="329"/>
        <end position="348"/>
    </location>
</feature>
<dbReference type="RefSeq" id="WP_100919429.1">
    <property type="nucleotide sequence ID" value="NZ_CP020370.1"/>
</dbReference>
<dbReference type="KEGG" id="tsy:THSYN_12310"/>
<dbReference type="GO" id="GO:0005737">
    <property type="term" value="C:cytoplasm"/>
    <property type="evidence" value="ECO:0007669"/>
    <property type="project" value="TreeGrafter"/>
</dbReference>
<evidence type="ECO:0000256" key="1">
    <source>
        <dbReference type="ARBA" id="ARBA00009625"/>
    </source>
</evidence>
<dbReference type="Pfam" id="PF03308">
    <property type="entry name" value="MeaB"/>
    <property type="match status" value="1"/>
</dbReference>
<dbReference type="OrthoDB" id="9778292at2"/>
<comment type="similarity">
    <text evidence="1">Belongs to the SIMIBI class G3E GTPase family. ArgK/MeaB subfamily.</text>
</comment>
<name>A0A2K8U7Z9_9GAMM</name>
<dbReference type="Gene3D" id="1.10.287.130">
    <property type="match status" value="1"/>
</dbReference>
<accession>A0A2K8U7Z9</accession>
<dbReference type="InterPro" id="IPR003593">
    <property type="entry name" value="AAA+_ATPase"/>
</dbReference>
<feature type="compositionally biased region" description="Pro residues" evidence="2">
    <location>
        <begin position="332"/>
        <end position="341"/>
    </location>
</feature>
<evidence type="ECO:0000313" key="4">
    <source>
        <dbReference type="EMBL" id="AUB81667.1"/>
    </source>
</evidence>
<dbReference type="EMBL" id="CP020370">
    <property type="protein sequence ID" value="AUB81667.1"/>
    <property type="molecule type" value="Genomic_DNA"/>
</dbReference>
<sequence length="348" mass="36434">MTPDAGADAALIEGVLAGDRRALAKAITLVESSRRDQQDRGQALIEALLPHTGRSLRIGVSGVPGVGKSTLIESLGLHIIGQGHRLAVLAVDPTSSLSGGAILGDKTRMQGLARAPAAFIRPSPAGACPGGVAARTREAMLLCEAAGFDVVIVETMGVGQAETAVARMTDLLVLLQLPLAGDGLQAIKKGILELADLIVITKSDLAPAAAAAARQTLADALTILRPASPHWQPPVLMLSARDGGAVAAVWSQIERYRELQCRDGAFERRRRSQALDWMWHLIEERLRADFRAHPAVGALLPDLTRAVSSGTLSPTLAATRLLTLAQTNRAPAAPPPGAPDPDCPRCDP</sequence>
<protein>
    <submittedName>
        <fullName evidence="4">Methylmalonyl Co-A mutase-associated GTPase MeaB</fullName>
    </submittedName>
</protein>
<dbReference type="AlphaFoldDB" id="A0A2K8U7Z9"/>